<protein>
    <recommendedName>
        <fullName evidence="3">phospholipase D</fullName>
        <ecNumber evidence="3">3.1.4.4</ecNumber>
    </recommendedName>
</protein>
<feature type="chain" id="PRO_5038530058" description="phospholipase D" evidence="8">
    <location>
        <begin position="40"/>
        <end position="458"/>
    </location>
</feature>
<accession>A0A0W7XBG6</accession>
<comment type="catalytic activity">
    <reaction evidence="1">
        <text>a 1,2-diacyl-sn-glycero-3-phosphocholine + H2O = a 1,2-diacyl-sn-glycero-3-phosphate + choline + H(+)</text>
        <dbReference type="Rhea" id="RHEA:14445"/>
        <dbReference type="ChEBI" id="CHEBI:15354"/>
        <dbReference type="ChEBI" id="CHEBI:15377"/>
        <dbReference type="ChEBI" id="CHEBI:15378"/>
        <dbReference type="ChEBI" id="CHEBI:57643"/>
        <dbReference type="ChEBI" id="CHEBI:58608"/>
        <dbReference type="EC" id="3.1.4.4"/>
    </reaction>
</comment>
<evidence type="ECO:0000256" key="1">
    <source>
        <dbReference type="ARBA" id="ARBA00000798"/>
    </source>
</evidence>
<gene>
    <name evidence="10" type="ORF">AT728_31665</name>
</gene>
<dbReference type="OrthoDB" id="3740959at2"/>
<keyword evidence="11" id="KW-1185">Reference proteome</keyword>
<feature type="region of interest" description="Disordered" evidence="7">
    <location>
        <begin position="1"/>
        <end position="22"/>
    </location>
</feature>
<dbReference type="Gene3D" id="3.30.870.10">
    <property type="entry name" value="Endonuclease Chain A"/>
    <property type="match status" value="2"/>
</dbReference>
<sequence>MAQLRLRGTGRHRAAKPGTRGRQAAALATVLSAAASLHAAGGTGLASAAPGSAPTRSAPSWTEGPVFNDPLGTDEAQHAIRTRLVRLTDAAVPGSTIKAAVYHVWETPVVDALLNARARGVHVQILLDSTSRTDRPDNPSYQRLASSLGTDRGGKSFVSLCPTGKSCLGDPRHGKSIMHNKFWLFTEVEGARDVVVQTTSNSTPSAHTKFFNDALLLPDNPAMYGAFARYFDDMVRRDWRSWDYRTAGRGLYKAYFFPREGTVNETDTMYAVLDNVSCAYKDANGVERRTRVRASIFKITRKQIADKLVSLKKAGCAVDLVYAETDSARSQGGTPGTWEALHKPGGPSLRCYHDDRDPLASGRKLTTPYIIHSKYVLIDGVYDGRRNKVAFTGSQNYTGPALRENDEVIVKIDDDSVHETYRRHFERVRAAAWPGGSDRTDLCQGVKPLPPDGEKPKR</sequence>
<dbReference type="InterPro" id="IPR025202">
    <property type="entry name" value="PLD-like_dom"/>
</dbReference>
<evidence type="ECO:0000256" key="8">
    <source>
        <dbReference type="SAM" id="SignalP"/>
    </source>
</evidence>
<proteinExistence type="inferred from homology"/>
<evidence type="ECO:0000256" key="2">
    <source>
        <dbReference type="ARBA" id="ARBA00008664"/>
    </source>
</evidence>
<evidence type="ECO:0000256" key="4">
    <source>
        <dbReference type="ARBA" id="ARBA00022801"/>
    </source>
</evidence>
<evidence type="ECO:0000256" key="3">
    <source>
        <dbReference type="ARBA" id="ARBA00012027"/>
    </source>
</evidence>
<comment type="caution">
    <text evidence="10">The sequence shown here is derived from an EMBL/GenBank/DDBJ whole genome shotgun (WGS) entry which is preliminary data.</text>
</comment>
<dbReference type="SUPFAM" id="SSF56024">
    <property type="entry name" value="Phospholipase D/nuclease"/>
    <property type="match status" value="2"/>
</dbReference>
<name>A0A0W7XBG6_9ACTN</name>
<feature type="compositionally biased region" description="Low complexity" evidence="7">
    <location>
        <begin position="42"/>
        <end position="53"/>
    </location>
</feature>
<feature type="signal peptide" evidence="8">
    <location>
        <begin position="1"/>
        <end position="39"/>
    </location>
</feature>
<dbReference type="PROSITE" id="PS50035">
    <property type="entry name" value="PLD"/>
    <property type="match status" value="1"/>
</dbReference>
<feature type="region of interest" description="Disordered" evidence="7">
    <location>
        <begin position="42"/>
        <end position="64"/>
    </location>
</feature>
<evidence type="ECO:0000313" key="11">
    <source>
        <dbReference type="Proteomes" id="UP000054804"/>
    </source>
</evidence>
<dbReference type="STRING" id="1765722.AT728_31665"/>
<evidence type="ECO:0000259" key="9">
    <source>
        <dbReference type="PROSITE" id="PS50035"/>
    </source>
</evidence>
<dbReference type="PANTHER" id="PTHR43856">
    <property type="entry name" value="CARDIOLIPIN HYDROLASE"/>
    <property type="match status" value="1"/>
</dbReference>
<dbReference type="InterPro" id="IPR051406">
    <property type="entry name" value="PLD_domain"/>
</dbReference>
<dbReference type="AlphaFoldDB" id="A0A0W7XBG6"/>
<dbReference type="Proteomes" id="UP000054804">
    <property type="component" value="Unassembled WGS sequence"/>
</dbReference>
<dbReference type="InterPro" id="IPR001736">
    <property type="entry name" value="PLipase_D/transphosphatidylase"/>
</dbReference>
<dbReference type="GO" id="GO:0016042">
    <property type="term" value="P:lipid catabolic process"/>
    <property type="evidence" value="ECO:0007669"/>
    <property type="project" value="UniProtKB-KW"/>
</dbReference>
<dbReference type="PANTHER" id="PTHR43856:SF1">
    <property type="entry name" value="MITOCHONDRIAL CARDIOLIPIN HYDROLASE"/>
    <property type="match status" value="1"/>
</dbReference>
<evidence type="ECO:0000313" key="10">
    <source>
        <dbReference type="EMBL" id="KUF20294.1"/>
    </source>
</evidence>
<keyword evidence="5" id="KW-0442">Lipid degradation</keyword>
<keyword evidence="8" id="KW-0732">Signal</keyword>
<reference evidence="10 11" key="1">
    <citation type="submission" date="2015-12" db="EMBL/GenBank/DDBJ databases">
        <title>Draft genome sequence of Streptomyces silvensis ATCC 53525, a producer of novel hormone antagonists.</title>
        <authorList>
            <person name="Johnston C.W."/>
            <person name="Li Y."/>
            <person name="Magarvey N.A."/>
        </authorList>
    </citation>
    <scope>NUCLEOTIDE SEQUENCE [LARGE SCALE GENOMIC DNA]</scope>
    <source>
        <strain evidence="10 11">ATCC 53525</strain>
    </source>
</reference>
<keyword evidence="4" id="KW-0378">Hydrolase</keyword>
<feature type="domain" description="PLD phosphodiesterase" evidence="9">
    <location>
        <begin position="367"/>
        <end position="401"/>
    </location>
</feature>
<evidence type="ECO:0000256" key="5">
    <source>
        <dbReference type="ARBA" id="ARBA00022963"/>
    </source>
</evidence>
<feature type="region of interest" description="Disordered" evidence="7">
    <location>
        <begin position="436"/>
        <end position="458"/>
    </location>
</feature>
<dbReference type="GO" id="GO:0004630">
    <property type="term" value="F:phospholipase D activity"/>
    <property type="evidence" value="ECO:0007669"/>
    <property type="project" value="UniProtKB-EC"/>
</dbReference>
<dbReference type="RefSeq" id="WP_058845709.1">
    <property type="nucleotide sequence ID" value="NZ_LOCL01000022.1"/>
</dbReference>
<evidence type="ECO:0000256" key="6">
    <source>
        <dbReference type="ARBA" id="ARBA00023098"/>
    </source>
</evidence>
<dbReference type="EC" id="3.1.4.4" evidence="3"/>
<comment type="similarity">
    <text evidence="2">Belongs to the phospholipase D family.</text>
</comment>
<evidence type="ECO:0000256" key="7">
    <source>
        <dbReference type="SAM" id="MobiDB-lite"/>
    </source>
</evidence>
<dbReference type="GO" id="GO:0016891">
    <property type="term" value="F:RNA endonuclease activity producing 5'-phosphomonoesters, hydrolytic mechanism"/>
    <property type="evidence" value="ECO:0007669"/>
    <property type="project" value="TreeGrafter"/>
</dbReference>
<organism evidence="10 11">
    <name type="scientific">Streptomyces silvensis</name>
    <dbReference type="NCBI Taxonomy" id="1765722"/>
    <lineage>
        <taxon>Bacteria</taxon>
        <taxon>Bacillati</taxon>
        <taxon>Actinomycetota</taxon>
        <taxon>Actinomycetes</taxon>
        <taxon>Kitasatosporales</taxon>
        <taxon>Streptomycetaceae</taxon>
        <taxon>Streptomyces</taxon>
    </lineage>
</organism>
<dbReference type="EMBL" id="LOCL01000022">
    <property type="protein sequence ID" value="KUF20294.1"/>
    <property type="molecule type" value="Genomic_DNA"/>
</dbReference>
<dbReference type="Pfam" id="PF13091">
    <property type="entry name" value="PLDc_2"/>
    <property type="match status" value="2"/>
</dbReference>
<dbReference type="GO" id="GO:0006793">
    <property type="term" value="P:phosphorus metabolic process"/>
    <property type="evidence" value="ECO:0007669"/>
    <property type="project" value="UniProtKB-ARBA"/>
</dbReference>
<keyword evidence="6" id="KW-0443">Lipid metabolism</keyword>